<accession>A0A6C0HHB7</accession>
<dbReference type="AlphaFoldDB" id="A0A6C0HHB7"/>
<name>A0A6C0HHB7_9ZZZZ</name>
<proteinExistence type="predicted"/>
<evidence type="ECO:0000313" key="1">
    <source>
        <dbReference type="EMBL" id="QHT79535.1"/>
    </source>
</evidence>
<protein>
    <submittedName>
        <fullName evidence="1">Uncharacterized protein</fullName>
    </submittedName>
</protein>
<organism evidence="1">
    <name type="scientific">viral metagenome</name>
    <dbReference type="NCBI Taxonomy" id="1070528"/>
    <lineage>
        <taxon>unclassified sequences</taxon>
        <taxon>metagenomes</taxon>
        <taxon>organismal metagenomes</taxon>
    </lineage>
</organism>
<reference evidence="1" key="1">
    <citation type="journal article" date="2020" name="Nature">
        <title>Giant virus diversity and host interactions through global metagenomics.</title>
        <authorList>
            <person name="Schulz F."/>
            <person name="Roux S."/>
            <person name="Paez-Espino D."/>
            <person name="Jungbluth S."/>
            <person name="Walsh D.A."/>
            <person name="Denef V.J."/>
            <person name="McMahon K.D."/>
            <person name="Konstantinidis K.T."/>
            <person name="Eloe-Fadrosh E.A."/>
            <person name="Kyrpides N.C."/>
            <person name="Woyke T."/>
        </authorList>
    </citation>
    <scope>NUCLEOTIDE SEQUENCE</scope>
    <source>
        <strain evidence="1">GVMAG-M-3300023184-101</strain>
    </source>
</reference>
<dbReference type="EMBL" id="MN739950">
    <property type="protein sequence ID" value="QHT79535.1"/>
    <property type="molecule type" value="Genomic_DNA"/>
</dbReference>
<sequence length="155" mass="17860">MADEECQELKNIKYKNMLLSGNINTINTTTINSKQANIDMFLDKESQLNKSEPWNKLNKTAKITQLNEYVETISVEHKLSSTEIATLKSYLTESLDKKKLQHVKDVQYDKSTNKIRLIPCLHFNPVTRKFTIKRQEKRVSTLKSLGAGKPKKQGF</sequence>